<feature type="binding site" evidence="14">
    <location>
        <begin position="35"/>
        <end position="39"/>
    </location>
    <ligand>
        <name>GTP</name>
        <dbReference type="ChEBI" id="CHEBI:37565"/>
        <label>2</label>
    </ligand>
</feature>
<gene>
    <name evidence="18" type="primary">feoB</name>
    <name evidence="18" type="ORF">H9742_11925</name>
</gene>
<comment type="function">
    <text evidence="1 16">Probable transporter of a GTP-driven Fe(2+) uptake system.</text>
</comment>
<evidence type="ECO:0000256" key="8">
    <source>
        <dbReference type="ARBA" id="ARBA00022989"/>
    </source>
</evidence>
<dbReference type="Pfam" id="PF07670">
    <property type="entry name" value="Gate"/>
    <property type="match status" value="2"/>
</dbReference>
<sequence length="666" mass="72366">MAERKIALLGQPNSGKSTIFNNLTGSRQHVGNWPGKTVEKKEGTFSYNGTTYTVADLPGSYSLSANSDEEVVTRNYIASGEAELVCILADASQLERSLFMLADYVGINTPAMLVLTMTDVAMQKGRAVDVKVLEEKLGIPVVGMVAPERKEYDKFYRVLEAAIKQPRYLIADDLFELYEENDLYQEVLTLVPEGGIGQYSAQWLAAKLMDGDKVVADMLDNKNVISNFMEKAKNGSLITSDCKFAWIGKLIEGAVSKTKATSEILTKFDRAAISKTKGKWIAIGIVLAALCGSMVVAAPFMGIGFAMIPPLSSLVRSIVFSVGGPDWLASLINTSVCTPLGWVIAMVGFVFGVNLVFGYIEQVGYMARVSYVFDNTMNKLGLQGKSVMPLLMGFGCTMGGAAGARVLDNWGQKLLTMALVWAVPCGAIFSVVPTLATAFFGSGSVLVMVFLFALMFLHMFVTAKVFGRTLSPKENRVGLIMELPPYHKPRWKDLIRTTFGNVWGTFKKAFRVVVVISAVFWLLSYSFVAGEASILQRIGETIEPVTKVFGLSWQSFMAFIASMISKEGVLGVFSAIYTGDGSIIEMATKVASADANITEIMAASISRAEGLALIVAVTFNVPCVVAIASTYQESHSLKWTVRIALYYVVTALILSGITYHIANLFM</sequence>
<evidence type="ECO:0000256" key="1">
    <source>
        <dbReference type="ARBA" id="ARBA00003926"/>
    </source>
</evidence>
<keyword evidence="11 14" id="KW-0342">GTP-binding</keyword>
<accession>A0A9D1R701</accession>
<dbReference type="NCBIfam" id="TIGR00437">
    <property type="entry name" value="feoB"/>
    <property type="match status" value="1"/>
</dbReference>
<feature type="domain" description="FeoB-type G" evidence="17">
    <location>
        <begin position="3"/>
        <end position="165"/>
    </location>
</feature>
<dbReference type="RefSeq" id="WP_318702757.1">
    <property type="nucleotide sequence ID" value="NZ_CALWMU010000007.1"/>
</dbReference>
<evidence type="ECO:0000256" key="14">
    <source>
        <dbReference type="PIRSR" id="PIRSR603373-1"/>
    </source>
</evidence>
<feature type="transmembrane region" description="Helical" evidence="16">
    <location>
        <begin position="419"/>
        <end position="440"/>
    </location>
</feature>
<evidence type="ECO:0000256" key="5">
    <source>
        <dbReference type="ARBA" id="ARBA00022496"/>
    </source>
</evidence>
<feature type="transmembrane region" description="Helical" evidence="16">
    <location>
        <begin position="611"/>
        <end position="631"/>
    </location>
</feature>
<feature type="binding site" evidence="14">
    <location>
        <begin position="56"/>
        <end position="59"/>
    </location>
    <ligand>
        <name>GTP</name>
        <dbReference type="ChEBI" id="CHEBI:37565"/>
        <label>3</label>
    </ligand>
</feature>
<evidence type="ECO:0000256" key="15">
    <source>
        <dbReference type="PIRSR" id="PIRSR603373-2"/>
    </source>
</evidence>
<evidence type="ECO:0000256" key="3">
    <source>
        <dbReference type="ARBA" id="ARBA00022448"/>
    </source>
</evidence>
<dbReference type="GO" id="GO:0046872">
    <property type="term" value="F:metal ion binding"/>
    <property type="evidence" value="ECO:0007669"/>
    <property type="project" value="UniProtKB-KW"/>
</dbReference>
<dbReference type="PANTHER" id="PTHR43185">
    <property type="entry name" value="FERROUS IRON TRANSPORT PROTEIN B"/>
    <property type="match status" value="1"/>
</dbReference>
<dbReference type="InterPro" id="IPR006073">
    <property type="entry name" value="GTP-bd"/>
</dbReference>
<comment type="caution">
    <text evidence="18">The sequence shown here is derived from an EMBL/GenBank/DDBJ whole genome shotgun (WGS) entry which is preliminary data.</text>
</comment>
<name>A0A9D1R701_9FIRM</name>
<comment type="subcellular location">
    <subcellularLocation>
        <location evidence="2 16">Cell membrane</location>
        <topology evidence="2 16">Multi-pass membrane protein</topology>
    </subcellularLocation>
</comment>
<evidence type="ECO:0000313" key="18">
    <source>
        <dbReference type="EMBL" id="HIW82202.1"/>
    </source>
</evidence>
<dbReference type="GO" id="GO:0015093">
    <property type="term" value="F:ferrous iron transmembrane transporter activity"/>
    <property type="evidence" value="ECO:0007669"/>
    <property type="project" value="UniProtKB-UniRule"/>
</dbReference>
<dbReference type="GO" id="GO:0005886">
    <property type="term" value="C:plasma membrane"/>
    <property type="evidence" value="ECO:0007669"/>
    <property type="project" value="UniProtKB-SubCell"/>
</dbReference>
<keyword evidence="10" id="KW-0406">Ion transport</keyword>
<evidence type="ECO:0000256" key="4">
    <source>
        <dbReference type="ARBA" id="ARBA00022475"/>
    </source>
</evidence>
<dbReference type="InterPro" id="IPR027417">
    <property type="entry name" value="P-loop_NTPase"/>
</dbReference>
<keyword evidence="7 14" id="KW-0547">Nucleotide-binding</keyword>
<evidence type="ECO:0000259" key="17">
    <source>
        <dbReference type="PROSITE" id="PS51711"/>
    </source>
</evidence>
<dbReference type="GO" id="GO:0005525">
    <property type="term" value="F:GTP binding"/>
    <property type="evidence" value="ECO:0007669"/>
    <property type="project" value="UniProtKB-KW"/>
</dbReference>
<dbReference type="Proteomes" id="UP000824265">
    <property type="component" value="Unassembled WGS sequence"/>
</dbReference>
<dbReference type="InterPro" id="IPR003373">
    <property type="entry name" value="Fe2_transport_prot-B"/>
</dbReference>
<dbReference type="AlphaFoldDB" id="A0A9D1R701"/>
<feature type="binding site" evidence="15">
    <location>
        <position position="21"/>
    </location>
    <ligand>
        <name>Mg(2+)</name>
        <dbReference type="ChEBI" id="CHEBI:18420"/>
        <label>2</label>
    </ligand>
</feature>
<dbReference type="CDD" id="cd01879">
    <property type="entry name" value="FeoB"/>
    <property type="match status" value="1"/>
</dbReference>
<evidence type="ECO:0000256" key="16">
    <source>
        <dbReference type="RuleBase" id="RU362098"/>
    </source>
</evidence>
<feature type="binding site" evidence="15">
    <location>
        <position position="24"/>
    </location>
    <ligand>
        <name>Mg(2+)</name>
        <dbReference type="ChEBI" id="CHEBI:18420"/>
        <label>2</label>
    </ligand>
</feature>
<feature type="transmembrane region" description="Helical" evidence="16">
    <location>
        <begin position="340"/>
        <end position="360"/>
    </location>
</feature>
<dbReference type="PROSITE" id="PS51711">
    <property type="entry name" value="G_FEOB"/>
    <property type="match status" value="1"/>
</dbReference>
<evidence type="ECO:0000256" key="11">
    <source>
        <dbReference type="ARBA" id="ARBA00023134"/>
    </source>
</evidence>
<feature type="transmembrane region" description="Helical" evidence="16">
    <location>
        <begin position="643"/>
        <end position="662"/>
    </location>
</feature>
<comment type="caution">
    <text evidence="16">Lacks conserved residue(s) required for the propagation of feature annotation.</text>
</comment>
<dbReference type="Pfam" id="PF07664">
    <property type="entry name" value="FeoB_C"/>
    <property type="match status" value="1"/>
</dbReference>
<evidence type="ECO:0000256" key="2">
    <source>
        <dbReference type="ARBA" id="ARBA00004651"/>
    </source>
</evidence>
<organism evidence="18 19">
    <name type="scientific">Candidatus Acetatifactor stercoripullorum</name>
    <dbReference type="NCBI Taxonomy" id="2838414"/>
    <lineage>
        <taxon>Bacteria</taxon>
        <taxon>Bacillati</taxon>
        <taxon>Bacillota</taxon>
        <taxon>Clostridia</taxon>
        <taxon>Lachnospirales</taxon>
        <taxon>Lachnospiraceae</taxon>
        <taxon>Acetatifactor</taxon>
    </lineage>
</organism>
<dbReference type="InterPro" id="IPR050860">
    <property type="entry name" value="FeoB_GTPase"/>
</dbReference>
<dbReference type="SUPFAM" id="SSF52540">
    <property type="entry name" value="P-loop containing nucleoside triphosphate hydrolases"/>
    <property type="match status" value="1"/>
</dbReference>
<dbReference type="PRINTS" id="PR00326">
    <property type="entry name" value="GTP1OBG"/>
</dbReference>
<dbReference type="InterPro" id="IPR011640">
    <property type="entry name" value="Fe2_transport_prot_B_C"/>
</dbReference>
<dbReference type="InterPro" id="IPR030389">
    <property type="entry name" value="G_FEOB_dom"/>
</dbReference>
<feature type="transmembrane region" description="Helical" evidence="16">
    <location>
        <begin position="509"/>
        <end position="528"/>
    </location>
</feature>
<evidence type="ECO:0000256" key="9">
    <source>
        <dbReference type="ARBA" id="ARBA00023004"/>
    </source>
</evidence>
<dbReference type="Gene3D" id="3.40.50.300">
    <property type="entry name" value="P-loop containing nucleotide triphosphate hydrolases"/>
    <property type="match status" value="1"/>
</dbReference>
<evidence type="ECO:0000256" key="6">
    <source>
        <dbReference type="ARBA" id="ARBA00022692"/>
    </source>
</evidence>
<reference evidence="18" key="1">
    <citation type="journal article" date="2021" name="PeerJ">
        <title>Extensive microbial diversity within the chicken gut microbiome revealed by metagenomics and culture.</title>
        <authorList>
            <person name="Gilroy R."/>
            <person name="Ravi A."/>
            <person name="Getino M."/>
            <person name="Pursley I."/>
            <person name="Horton D.L."/>
            <person name="Alikhan N.F."/>
            <person name="Baker D."/>
            <person name="Gharbi K."/>
            <person name="Hall N."/>
            <person name="Watson M."/>
            <person name="Adriaenssens E.M."/>
            <person name="Foster-Nyarko E."/>
            <person name="Jarju S."/>
            <person name="Secka A."/>
            <person name="Antonio M."/>
            <person name="Oren A."/>
            <person name="Chaudhuri R.R."/>
            <person name="La Ragione R."/>
            <person name="Hildebrand F."/>
            <person name="Pallen M.J."/>
        </authorList>
    </citation>
    <scope>NUCLEOTIDE SEQUENCE</scope>
    <source>
        <strain evidence="18">CHK195-6426</strain>
    </source>
</reference>
<feature type="transmembrane region" description="Helical" evidence="16">
    <location>
        <begin position="446"/>
        <end position="466"/>
    </location>
</feature>
<evidence type="ECO:0000313" key="19">
    <source>
        <dbReference type="Proteomes" id="UP000824265"/>
    </source>
</evidence>
<comment type="similarity">
    <text evidence="16">Belongs to the TRAFAC class TrmE-Era-EngA-EngB-Septin-like GTPase superfamily. FeoB GTPase (TC 9.A.8) family.</text>
</comment>
<dbReference type="PANTHER" id="PTHR43185:SF1">
    <property type="entry name" value="FE(2+) TRANSPORTER FEOB"/>
    <property type="match status" value="1"/>
</dbReference>
<evidence type="ECO:0000256" key="7">
    <source>
        <dbReference type="ARBA" id="ARBA00022741"/>
    </source>
</evidence>
<dbReference type="InterPro" id="IPR011642">
    <property type="entry name" value="Gate_dom"/>
</dbReference>
<keyword evidence="9 16" id="KW-0408">Iron</keyword>
<keyword evidence="5 16" id="KW-0410">Iron transport</keyword>
<feature type="binding site" evidence="15">
    <location>
        <position position="25"/>
    </location>
    <ligand>
        <name>Mg(2+)</name>
        <dbReference type="ChEBI" id="CHEBI:18420"/>
        <label>2</label>
    </ligand>
</feature>
<dbReference type="EMBL" id="DXGH01000065">
    <property type="protein sequence ID" value="HIW82202.1"/>
    <property type="molecule type" value="Genomic_DNA"/>
</dbReference>
<evidence type="ECO:0000256" key="10">
    <source>
        <dbReference type="ARBA" id="ARBA00023065"/>
    </source>
</evidence>
<proteinExistence type="inferred from homology"/>
<keyword evidence="8 16" id="KW-1133">Transmembrane helix</keyword>
<feature type="binding site" evidence="14">
    <location>
        <begin position="10"/>
        <end position="17"/>
    </location>
    <ligand>
        <name>GTP</name>
        <dbReference type="ChEBI" id="CHEBI:37565"/>
        <label>1</label>
    </ligand>
</feature>
<keyword evidence="3 16" id="KW-0813">Transport</keyword>
<keyword evidence="4" id="KW-1003">Cell membrane</keyword>
<keyword evidence="12 16" id="KW-0472">Membrane</keyword>
<feature type="transmembrane region" description="Helical" evidence="16">
    <location>
        <begin position="280"/>
        <end position="308"/>
    </location>
</feature>
<keyword evidence="15" id="KW-0460">Magnesium</keyword>
<evidence type="ECO:0000256" key="13">
    <source>
        <dbReference type="NCBIfam" id="TIGR00437"/>
    </source>
</evidence>
<evidence type="ECO:0000256" key="12">
    <source>
        <dbReference type="ARBA" id="ARBA00023136"/>
    </source>
</evidence>
<dbReference type="Pfam" id="PF02421">
    <property type="entry name" value="FeoB_N"/>
    <property type="match status" value="1"/>
</dbReference>
<keyword evidence="15" id="KW-0479">Metal-binding</keyword>
<reference evidence="18" key="2">
    <citation type="submission" date="2021-04" db="EMBL/GenBank/DDBJ databases">
        <authorList>
            <person name="Gilroy R."/>
        </authorList>
    </citation>
    <scope>NUCLEOTIDE SEQUENCE</scope>
    <source>
        <strain evidence="18">CHK195-6426</strain>
    </source>
</reference>
<keyword evidence="6 16" id="KW-0812">Transmembrane</keyword>
<protein>
    <recommendedName>
        <fullName evidence="13 16">Ferrous iron transport protein B</fullName>
    </recommendedName>
</protein>